<dbReference type="CDD" id="cd01949">
    <property type="entry name" value="GGDEF"/>
    <property type="match status" value="1"/>
</dbReference>
<dbReference type="InterPro" id="IPR019734">
    <property type="entry name" value="TPR_rpt"/>
</dbReference>
<comment type="catalytic activity">
    <reaction evidence="2">
        <text>2 GTP = 3',3'-c-di-GMP + 2 diphosphate</text>
        <dbReference type="Rhea" id="RHEA:24898"/>
        <dbReference type="ChEBI" id="CHEBI:33019"/>
        <dbReference type="ChEBI" id="CHEBI:37565"/>
        <dbReference type="ChEBI" id="CHEBI:58805"/>
        <dbReference type="EC" id="2.7.7.65"/>
    </reaction>
</comment>
<gene>
    <name evidence="5" type="ORF">SAMN06295933_0024</name>
</gene>
<reference evidence="6" key="1">
    <citation type="submission" date="2017-04" db="EMBL/GenBank/DDBJ databases">
        <authorList>
            <person name="Varghese N."/>
            <person name="Submissions S."/>
        </authorList>
    </citation>
    <scope>NUCLEOTIDE SEQUENCE [LARGE SCALE GENOMIC DNA]</scope>
    <source>
        <strain evidence="6">K3S</strain>
    </source>
</reference>
<feature type="domain" description="GGDEF" evidence="4">
    <location>
        <begin position="159"/>
        <end position="304"/>
    </location>
</feature>
<dbReference type="PROSITE" id="PS50887">
    <property type="entry name" value="GGDEF"/>
    <property type="match status" value="1"/>
</dbReference>
<dbReference type="InterPro" id="IPR043128">
    <property type="entry name" value="Rev_trsase/Diguanyl_cyclase"/>
</dbReference>
<keyword evidence="3" id="KW-0802">TPR repeat</keyword>
<protein>
    <recommendedName>
        <fullName evidence="1">diguanylate cyclase</fullName>
        <ecNumber evidence="1">2.7.7.65</ecNumber>
    </recommendedName>
</protein>
<dbReference type="Gene3D" id="3.30.70.270">
    <property type="match status" value="1"/>
</dbReference>
<feature type="repeat" description="TPR" evidence="3">
    <location>
        <begin position="607"/>
        <end position="640"/>
    </location>
</feature>
<dbReference type="SMART" id="SM00028">
    <property type="entry name" value="TPR"/>
    <property type="match status" value="4"/>
</dbReference>
<dbReference type="STRING" id="1519643.SAMN06295933_0024"/>
<evidence type="ECO:0000313" key="5">
    <source>
        <dbReference type="EMBL" id="SME87753.1"/>
    </source>
</evidence>
<dbReference type="AlphaFoldDB" id="A0A1X7C0I4"/>
<dbReference type="PANTHER" id="PTHR45138">
    <property type="entry name" value="REGULATORY COMPONENTS OF SENSORY TRANSDUCTION SYSTEM"/>
    <property type="match status" value="1"/>
</dbReference>
<keyword evidence="6" id="KW-1185">Reference proteome</keyword>
<dbReference type="InterPro" id="IPR029787">
    <property type="entry name" value="Nucleotide_cyclase"/>
</dbReference>
<dbReference type="RefSeq" id="WP_245805426.1">
    <property type="nucleotide sequence ID" value="NZ_FWZU01000001.1"/>
</dbReference>
<dbReference type="Pfam" id="PF00990">
    <property type="entry name" value="GGDEF"/>
    <property type="match status" value="1"/>
</dbReference>
<dbReference type="Proteomes" id="UP000192906">
    <property type="component" value="Unassembled WGS sequence"/>
</dbReference>
<evidence type="ECO:0000256" key="2">
    <source>
        <dbReference type="ARBA" id="ARBA00034247"/>
    </source>
</evidence>
<dbReference type="PANTHER" id="PTHR45138:SF9">
    <property type="entry name" value="DIGUANYLATE CYCLASE DGCM-RELATED"/>
    <property type="match status" value="1"/>
</dbReference>
<proteinExistence type="predicted"/>
<feature type="repeat" description="TPR" evidence="3">
    <location>
        <begin position="641"/>
        <end position="674"/>
    </location>
</feature>
<dbReference type="EC" id="2.7.7.65" evidence="1"/>
<dbReference type="SMART" id="SM00267">
    <property type="entry name" value="GGDEF"/>
    <property type="match status" value="1"/>
</dbReference>
<organism evidence="5 6">
    <name type="scientific">Desulfovibrio gilichinskyi</name>
    <dbReference type="NCBI Taxonomy" id="1519643"/>
    <lineage>
        <taxon>Bacteria</taxon>
        <taxon>Pseudomonadati</taxon>
        <taxon>Thermodesulfobacteriota</taxon>
        <taxon>Desulfovibrionia</taxon>
        <taxon>Desulfovibrionales</taxon>
        <taxon>Desulfovibrionaceae</taxon>
        <taxon>Desulfovibrio</taxon>
    </lineage>
</organism>
<dbReference type="SUPFAM" id="SSF55073">
    <property type="entry name" value="Nucleotide cyclase"/>
    <property type="match status" value="1"/>
</dbReference>
<dbReference type="Gene3D" id="1.25.40.10">
    <property type="entry name" value="Tetratricopeptide repeat domain"/>
    <property type="match status" value="1"/>
</dbReference>
<dbReference type="InterPro" id="IPR011990">
    <property type="entry name" value="TPR-like_helical_dom_sf"/>
</dbReference>
<dbReference type="InterPro" id="IPR050469">
    <property type="entry name" value="Diguanylate_Cyclase"/>
</dbReference>
<dbReference type="GO" id="GO:0052621">
    <property type="term" value="F:diguanylate cyclase activity"/>
    <property type="evidence" value="ECO:0007669"/>
    <property type="project" value="UniProtKB-EC"/>
</dbReference>
<dbReference type="InterPro" id="IPR000160">
    <property type="entry name" value="GGDEF_dom"/>
</dbReference>
<accession>A0A1X7C0I4</accession>
<evidence type="ECO:0000313" key="6">
    <source>
        <dbReference type="Proteomes" id="UP000192906"/>
    </source>
</evidence>
<dbReference type="PROSITE" id="PS50005">
    <property type="entry name" value="TPR"/>
    <property type="match status" value="2"/>
</dbReference>
<dbReference type="Pfam" id="PF13424">
    <property type="entry name" value="TPR_12"/>
    <property type="match status" value="1"/>
</dbReference>
<evidence type="ECO:0000256" key="1">
    <source>
        <dbReference type="ARBA" id="ARBA00012528"/>
    </source>
</evidence>
<sequence>MNKDSLFKDGICLTPQDLIRYEHTLKDLINEFLPFDSYSLYFPKPAGGAAPQPLVTRYNQEEKHLMLPLKLQGRDLCYFIARGINLKAPKTVPQYLEALATSALEKILLYKTSITDGLTGMATREHFMVKLVKELDLIQNCMMPAPRGCKDPGIPTFSGSVGVVVLDLDNFQRINDRYGYTLGDSIVAEVGRAVSEAAFESVVCARLFEDKFAFLIPDGRPKVCAQLAEKMRVIVERLHVEDPVTGDTLKISTSAGFANYPQSLSGPHFKRSAAEQGRILMRKAAKAIATAKDFGRNCVFAYSDILQKGGKVLEVLPLQRIALSIGQSVDAREGGRFLVWSPDYQSGTQAKLTEDERISGSYPTMYKAEVVIIEVQEEIAFAEILHLSDTAWPVTAGDRLTLLDEKDSFFDAQAGPETSATPQRDMVTGLFRYKEFIGRYSRLRQNMDKFSVAVLRLAAGVTDQGGNFQKITDAEVQKIASRAENIFEVDHTGGRYSLNSLIYFFPKQDSDSVMEMILKLVRECEADFDIALSAGVASFPFLNYRRSEILDNCRKGLDHAMMMEKPMVAQFDSVSLNIAADRLYVDGDIYGAVEEFRLALLADSDNILARNSLGICYAQLGKPEQARKQFEQVLEITPSNIMALYNLGWVCQMLGNREEARNAYERCLKLEPDNVFSLVRLGVLAEHDLGLDEAEQFYLKASELKGGDSLTMRHLARISYARQDMEKAREYLHLALNANHNDAYAMNLLARLYLESGEDPQIAEVLARQSAALKPGKEEFWETLATALEVQGKDTEAEQVRSRI</sequence>
<name>A0A1X7C0I4_9BACT</name>
<evidence type="ECO:0000256" key="3">
    <source>
        <dbReference type="PROSITE-ProRule" id="PRU00339"/>
    </source>
</evidence>
<dbReference type="EMBL" id="FWZU01000001">
    <property type="protein sequence ID" value="SME87753.1"/>
    <property type="molecule type" value="Genomic_DNA"/>
</dbReference>
<dbReference type="SUPFAM" id="SSF48452">
    <property type="entry name" value="TPR-like"/>
    <property type="match status" value="1"/>
</dbReference>
<evidence type="ECO:0000259" key="4">
    <source>
        <dbReference type="PROSITE" id="PS50887"/>
    </source>
</evidence>
<dbReference type="NCBIfam" id="TIGR00254">
    <property type="entry name" value="GGDEF"/>
    <property type="match status" value="1"/>
</dbReference>